<feature type="domain" description="ABC transporter" evidence="7">
    <location>
        <begin position="8"/>
        <end position="243"/>
    </location>
</feature>
<dbReference type="InterPro" id="IPR003439">
    <property type="entry name" value="ABC_transporter-like_ATP-bd"/>
</dbReference>
<keyword evidence="6" id="KW-0046">Antibiotic resistance</keyword>
<protein>
    <submittedName>
        <fullName evidence="8">ABC transporter ATP-binding protein</fullName>
    </submittedName>
</protein>
<dbReference type="InterPro" id="IPR027417">
    <property type="entry name" value="P-loop_NTPase"/>
</dbReference>
<dbReference type="Gene3D" id="3.40.50.300">
    <property type="entry name" value="P-loop containing nucleotide triphosphate hydrolases"/>
    <property type="match status" value="1"/>
</dbReference>
<dbReference type="AlphaFoldDB" id="A0AAX1LMD1"/>
<dbReference type="EMBL" id="CP071248">
    <property type="protein sequence ID" value="QSP98424.1"/>
    <property type="molecule type" value="Genomic_DNA"/>
</dbReference>
<evidence type="ECO:0000259" key="7">
    <source>
        <dbReference type="PROSITE" id="PS50893"/>
    </source>
</evidence>
<reference evidence="8" key="1">
    <citation type="submission" date="2021-03" db="EMBL/GenBank/DDBJ databases">
        <title>Genome sequencing of Bifidobacterium longum subsp. infantis JCM 7009.</title>
        <authorList>
            <person name="Kim J."/>
        </authorList>
    </citation>
    <scope>NUCLEOTIDE SEQUENCE</scope>
    <source>
        <strain evidence="8">JCM 7009</strain>
    </source>
</reference>
<dbReference type="PANTHER" id="PTHR42711">
    <property type="entry name" value="ABC TRANSPORTER ATP-BINDING PROTEIN"/>
    <property type="match status" value="1"/>
</dbReference>
<comment type="subcellular location">
    <subcellularLocation>
        <location evidence="1">Cell membrane</location>
        <topology evidence="1">Peripheral membrane protein</topology>
    </subcellularLocation>
</comment>
<dbReference type="PANTHER" id="PTHR42711:SF5">
    <property type="entry name" value="ABC TRANSPORTER ATP-BINDING PROTEIN NATA"/>
    <property type="match status" value="1"/>
</dbReference>
<dbReference type="SMART" id="SM00382">
    <property type="entry name" value="AAA"/>
    <property type="match status" value="1"/>
</dbReference>
<evidence type="ECO:0000256" key="5">
    <source>
        <dbReference type="ARBA" id="ARBA00022840"/>
    </source>
</evidence>
<dbReference type="GO" id="GO:0016887">
    <property type="term" value="F:ATP hydrolysis activity"/>
    <property type="evidence" value="ECO:0007669"/>
    <property type="project" value="InterPro"/>
</dbReference>
<dbReference type="GO" id="GO:0046677">
    <property type="term" value="P:response to antibiotic"/>
    <property type="evidence" value="ECO:0007669"/>
    <property type="project" value="UniProtKB-KW"/>
</dbReference>
<dbReference type="PROSITE" id="PS50893">
    <property type="entry name" value="ABC_TRANSPORTER_2"/>
    <property type="match status" value="1"/>
</dbReference>
<dbReference type="GO" id="GO:0005524">
    <property type="term" value="F:ATP binding"/>
    <property type="evidence" value="ECO:0007669"/>
    <property type="project" value="UniProtKB-KW"/>
</dbReference>
<dbReference type="Pfam" id="PF00005">
    <property type="entry name" value="ABC_tran"/>
    <property type="match status" value="1"/>
</dbReference>
<evidence type="ECO:0000313" key="9">
    <source>
        <dbReference type="Proteomes" id="UP000663618"/>
    </source>
</evidence>
<evidence type="ECO:0000256" key="1">
    <source>
        <dbReference type="ARBA" id="ARBA00004202"/>
    </source>
</evidence>
<keyword evidence="5 8" id="KW-0067">ATP-binding</keyword>
<evidence type="ECO:0000256" key="3">
    <source>
        <dbReference type="ARBA" id="ARBA00022448"/>
    </source>
</evidence>
<accession>A0AAX1LMD1</accession>
<evidence type="ECO:0000256" key="6">
    <source>
        <dbReference type="ARBA" id="ARBA00023251"/>
    </source>
</evidence>
<dbReference type="Proteomes" id="UP000663618">
    <property type="component" value="Chromosome"/>
</dbReference>
<dbReference type="RefSeq" id="WP_060621348.1">
    <property type="nucleotide sequence ID" value="NZ_BCYF01000107.1"/>
</dbReference>
<organism evidence="8 9">
    <name type="scientific">Bifidobacterium longum subsp. infantis</name>
    <dbReference type="NCBI Taxonomy" id="1682"/>
    <lineage>
        <taxon>Bacteria</taxon>
        <taxon>Bacillati</taxon>
        <taxon>Actinomycetota</taxon>
        <taxon>Actinomycetes</taxon>
        <taxon>Bifidobacteriales</taxon>
        <taxon>Bifidobacteriaceae</taxon>
        <taxon>Bifidobacterium</taxon>
    </lineage>
</organism>
<evidence type="ECO:0000256" key="2">
    <source>
        <dbReference type="ARBA" id="ARBA00005417"/>
    </source>
</evidence>
<dbReference type="SUPFAM" id="SSF52540">
    <property type="entry name" value="P-loop containing nucleoside triphosphate hydrolases"/>
    <property type="match status" value="1"/>
</dbReference>
<dbReference type="InterPro" id="IPR003593">
    <property type="entry name" value="AAA+_ATPase"/>
</dbReference>
<comment type="similarity">
    <text evidence="2">Belongs to the ABC transporter superfamily.</text>
</comment>
<sequence>MHQTSTVLSIDRVSRSFGRGDRRRTVVNGLSLRVHEGEIVCLLGPNGAGKTTTVKMASTLLAPDDGTVTVCGVDAVARPAQARRHLSLVLGGERGFYLRASAIDNLRFFAQIAAVPHHEQERRIADALEQVSLTDRRDARVETFSRGMRQRLHIARAVVGSSRLLLLDEPTTGLDVESALQIRRIVAGLRQQGKGVLLTTHAMPEAEFLADRVVVISSGTAVASGTVRELAGRVRIDGVSSYTVPQDWREDDADRVRWPGCVRNVETGVHNGVCMIDVAWCGGEPAGRDLPDGLRRSGSREATLEDVYLALLRSSRRDGAGDGRGVADGGR</sequence>
<evidence type="ECO:0000256" key="4">
    <source>
        <dbReference type="ARBA" id="ARBA00022741"/>
    </source>
</evidence>
<dbReference type="CDD" id="cd03230">
    <property type="entry name" value="ABC_DR_subfamily_A"/>
    <property type="match status" value="1"/>
</dbReference>
<keyword evidence="4" id="KW-0547">Nucleotide-binding</keyword>
<proteinExistence type="inferred from homology"/>
<dbReference type="InterPro" id="IPR050763">
    <property type="entry name" value="ABC_transporter_ATP-binding"/>
</dbReference>
<name>A0AAX1LMD1_BIFLI</name>
<dbReference type="GO" id="GO:0005886">
    <property type="term" value="C:plasma membrane"/>
    <property type="evidence" value="ECO:0007669"/>
    <property type="project" value="UniProtKB-SubCell"/>
</dbReference>
<evidence type="ECO:0000313" key="8">
    <source>
        <dbReference type="EMBL" id="QSP98424.1"/>
    </source>
</evidence>
<gene>
    <name evidence="8" type="ORF">BLI009_04870</name>
</gene>
<keyword evidence="3" id="KW-0813">Transport</keyword>